<sequence>MSDKVASRMSFLDRYLTAWIFAAMALGIVIGRFLIADPEAFFRPFTVGTTNLPLAIGLIVMMYPPLAKVRYGELPRVFSNPRIISISLVQNWIIGPVVMWILAVLLLRDQPDYMVGLILVGLARCIAMVLVWNDLAKGSSEYAAGLVAFNSIAQILFYGAYAWLFITVLPPLVGLEGAVVDISMGEIFTSVMIYLGIPFFAGMLSRVVLTRVKSVEWYEGVFLPRIAPLTLVALLFTIVVMFTYKGDAIVELPLDVLRIAIPLLLYFGIMFFVSFVMAAKLGADYPRSASVAFTSAGNNFELAIAVAIAVFGIDSGVAFAAVVGPLVEVPALIGLVHVSLFLRKKMFPAEGRSLVS</sequence>
<feature type="transmembrane region" description="Helical" evidence="10">
    <location>
        <begin position="41"/>
        <end position="63"/>
    </location>
</feature>
<evidence type="ECO:0000256" key="3">
    <source>
        <dbReference type="ARBA" id="ARBA00022448"/>
    </source>
</evidence>
<feature type="transmembrane region" description="Helical" evidence="10">
    <location>
        <begin position="221"/>
        <end position="244"/>
    </location>
</feature>
<evidence type="ECO:0000256" key="5">
    <source>
        <dbReference type="ARBA" id="ARBA00022692"/>
    </source>
</evidence>
<keyword evidence="7 9" id="KW-1133">Transmembrane helix</keyword>
<comment type="similarity">
    <text evidence="2 9">Belongs to the arsenical resistance-3 (ACR3) (TC 2.A.59) family.</text>
</comment>
<organism evidence="11 12">
    <name type="scientific">Roseibacillus ishigakijimensis</name>
    <dbReference type="NCBI Taxonomy" id="454146"/>
    <lineage>
        <taxon>Bacteria</taxon>
        <taxon>Pseudomonadati</taxon>
        <taxon>Verrucomicrobiota</taxon>
        <taxon>Verrucomicrobiia</taxon>
        <taxon>Verrucomicrobiales</taxon>
        <taxon>Verrucomicrobiaceae</taxon>
        <taxon>Roseibacillus</taxon>
    </lineage>
</organism>
<dbReference type="NCBIfam" id="TIGR00832">
    <property type="entry name" value="acr3"/>
    <property type="match status" value="1"/>
</dbReference>
<feature type="transmembrane region" description="Helical" evidence="10">
    <location>
        <begin position="83"/>
        <end position="107"/>
    </location>
</feature>
<dbReference type="PANTHER" id="PTHR43057:SF1">
    <property type="entry name" value="ARSENICAL-RESISTANCE PROTEIN 3"/>
    <property type="match status" value="1"/>
</dbReference>
<feature type="transmembrane region" description="Helical" evidence="10">
    <location>
        <begin position="113"/>
        <end position="132"/>
    </location>
</feature>
<dbReference type="AlphaFoldDB" id="A0A934RQ16"/>
<feature type="transmembrane region" description="Helical" evidence="10">
    <location>
        <begin position="187"/>
        <end position="209"/>
    </location>
</feature>
<feature type="transmembrane region" description="Helical" evidence="10">
    <location>
        <begin position="12"/>
        <end position="35"/>
    </location>
</feature>
<dbReference type="GO" id="GO:0015297">
    <property type="term" value="F:antiporter activity"/>
    <property type="evidence" value="ECO:0007669"/>
    <property type="project" value="UniProtKB-UniRule"/>
</dbReference>
<dbReference type="PIRSF" id="PIRSF005508">
    <property type="entry name" value="Acr3"/>
    <property type="match status" value="1"/>
</dbReference>
<dbReference type="GO" id="GO:0046685">
    <property type="term" value="P:response to arsenic-containing substance"/>
    <property type="evidence" value="ECO:0007669"/>
    <property type="project" value="UniProtKB-KW"/>
</dbReference>
<evidence type="ECO:0000256" key="8">
    <source>
        <dbReference type="ARBA" id="ARBA00023136"/>
    </source>
</evidence>
<dbReference type="GO" id="GO:0015104">
    <property type="term" value="F:antimonite transmembrane transporter activity"/>
    <property type="evidence" value="ECO:0007669"/>
    <property type="project" value="TreeGrafter"/>
</dbReference>
<dbReference type="Proteomes" id="UP000604083">
    <property type="component" value="Unassembled WGS sequence"/>
</dbReference>
<evidence type="ECO:0000256" key="9">
    <source>
        <dbReference type="PIRNR" id="PIRNR005508"/>
    </source>
</evidence>
<dbReference type="PANTHER" id="PTHR43057">
    <property type="entry name" value="ARSENITE EFFLUX TRANSPORTER"/>
    <property type="match status" value="1"/>
</dbReference>
<keyword evidence="5 9" id="KW-0812">Transmembrane</keyword>
<dbReference type="GO" id="GO:0005886">
    <property type="term" value="C:plasma membrane"/>
    <property type="evidence" value="ECO:0007669"/>
    <property type="project" value="UniProtKB-SubCell"/>
</dbReference>
<feature type="transmembrane region" description="Helical" evidence="10">
    <location>
        <begin position="144"/>
        <end position="167"/>
    </location>
</feature>
<feature type="transmembrane region" description="Helical" evidence="10">
    <location>
        <begin position="291"/>
        <end position="313"/>
    </location>
</feature>
<reference evidence="11" key="1">
    <citation type="submission" date="2021-01" db="EMBL/GenBank/DDBJ databases">
        <title>Modified the classification status of verrucomicrobia.</title>
        <authorList>
            <person name="Feng X."/>
        </authorList>
    </citation>
    <scope>NUCLEOTIDE SEQUENCE</scope>
    <source>
        <strain evidence="11">KCTC 12986</strain>
    </source>
</reference>
<keyword evidence="12" id="KW-1185">Reference proteome</keyword>
<proteinExistence type="inferred from homology"/>
<protein>
    <submittedName>
        <fullName evidence="11">ACR3 family arsenite efflux transporter</fullName>
    </submittedName>
</protein>
<dbReference type="GO" id="GO:0015105">
    <property type="term" value="F:arsenite transmembrane transporter activity"/>
    <property type="evidence" value="ECO:0007669"/>
    <property type="project" value="TreeGrafter"/>
</dbReference>
<feature type="transmembrane region" description="Helical" evidence="10">
    <location>
        <begin position="319"/>
        <end position="342"/>
    </location>
</feature>
<evidence type="ECO:0000256" key="7">
    <source>
        <dbReference type="ARBA" id="ARBA00022989"/>
    </source>
</evidence>
<name>A0A934RQ16_9BACT</name>
<feature type="transmembrane region" description="Helical" evidence="10">
    <location>
        <begin position="256"/>
        <end position="279"/>
    </location>
</feature>
<dbReference type="InterPro" id="IPR002657">
    <property type="entry name" value="BilAc:Na_symport/Acr3"/>
</dbReference>
<evidence type="ECO:0000256" key="10">
    <source>
        <dbReference type="SAM" id="Phobius"/>
    </source>
</evidence>
<evidence type="ECO:0000256" key="2">
    <source>
        <dbReference type="ARBA" id="ARBA00010110"/>
    </source>
</evidence>
<keyword evidence="4 9" id="KW-1003">Cell membrane</keyword>
<dbReference type="FunFam" id="1.20.1530.20:FF:000009">
    <property type="entry name" value="Arsenite transporter, ACR3 family"/>
    <property type="match status" value="1"/>
</dbReference>
<keyword evidence="8 9" id="KW-0472">Membrane</keyword>
<comment type="caution">
    <text evidence="11">The sequence shown here is derived from an EMBL/GenBank/DDBJ whole genome shotgun (WGS) entry which is preliminary data.</text>
</comment>
<evidence type="ECO:0000256" key="6">
    <source>
        <dbReference type="ARBA" id="ARBA00022849"/>
    </source>
</evidence>
<comment type="subcellular location">
    <subcellularLocation>
        <location evidence="1 9">Cell membrane</location>
        <topology evidence="1 9">Multi-pass membrane protein</topology>
    </subcellularLocation>
</comment>
<evidence type="ECO:0000256" key="4">
    <source>
        <dbReference type="ARBA" id="ARBA00022475"/>
    </source>
</evidence>
<accession>A0A934RQ16</accession>
<dbReference type="Pfam" id="PF01758">
    <property type="entry name" value="SBF"/>
    <property type="match status" value="1"/>
</dbReference>
<dbReference type="InterPro" id="IPR038770">
    <property type="entry name" value="Na+/solute_symporter_sf"/>
</dbReference>
<evidence type="ECO:0000313" key="12">
    <source>
        <dbReference type="Proteomes" id="UP000604083"/>
    </source>
</evidence>
<gene>
    <name evidence="11" type="primary">arsB</name>
    <name evidence="11" type="ORF">JIN78_12320</name>
</gene>
<evidence type="ECO:0000313" key="11">
    <source>
        <dbReference type="EMBL" id="MBK1834848.1"/>
    </source>
</evidence>
<dbReference type="EMBL" id="JAENIO010000033">
    <property type="protein sequence ID" value="MBK1834848.1"/>
    <property type="molecule type" value="Genomic_DNA"/>
</dbReference>
<keyword evidence="6" id="KW-0059">Arsenical resistance</keyword>
<evidence type="ECO:0000256" key="1">
    <source>
        <dbReference type="ARBA" id="ARBA00004651"/>
    </source>
</evidence>
<dbReference type="InterPro" id="IPR004706">
    <property type="entry name" value="Arsenical-R_Acr3"/>
</dbReference>
<dbReference type="Gene3D" id="1.20.1530.20">
    <property type="match status" value="1"/>
</dbReference>
<keyword evidence="3 9" id="KW-0813">Transport</keyword>